<comment type="caution">
    <text evidence="1">The sequence shown here is derived from an EMBL/GenBank/DDBJ whole genome shotgun (WGS) entry which is preliminary data.</text>
</comment>
<dbReference type="AlphaFoldDB" id="A0A0P9JJP9"/>
<dbReference type="GO" id="GO:0030254">
    <property type="term" value="P:protein secretion by the type III secretion system"/>
    <property type="evidence" value="ECO:0007669"/>
    <property type="project" value="InterPro"/>
</dbReference>
<dbReference type="EMBL" id="LJPT01000185">
    <property type="protein sequence ID" value="KPW42900.1"/>
    <property type="molecule type" value="Genomic_DNA"/>
</dbReference>
<dbReference type="InterPro" id="IPR010261">
    <property type="entry name" value="Tir_chaperone"/>
</dbReference>
<dbReference type="SUPFAM" id="SSF69635">
    <property type="entry name" value="Type III secretory system chaperone-like"/>
    <property type="match status" value="1"/>
</dbReference>
<dbReference type="Gene3D" id="3.30.1460.10">
    <property type="match status" value="1"/>
</dbReference>
<accession>A0A0P9JJP9</accession>
<sequence length="164" mass="17978">MVSRDSATVMDPVFQRAITDLLKKYQINVSLTDTQGRDVFILSIENLDIYLMGNPRGYLNIACKAGRLSEEIGDETYMALLSANLFGLEHPVLSVGVALETREVLLSTRQPLSELDSAGIFRLVDSVIEHAQALGEWLKSSPGKRSVPFARPPASLGPHPSIKL</sequence>
<proteinExistence type="predicted"/>
<evidence type="ECO:0000313" key="1">
    <source>
        <dbReference type="EMBL" id="KPW42900.1"/>
    </source>
</evidence>
<dbReference type="CDD" id="cd17025">
    <property type="entry name" value="T3SC_IA_ShcF-like"/>
    <property type="match status" value="1"/>
</dbReference>
<evidence type="ECO:0000313" key="2">
    <source>
        <dbReference type="Proteomes" id="UP000050425"/>
    </source>
</evidence>
<dbReference type="Proteomes" id="UP000050425">
    <property type="component" value="Unassembled WGS sequence"/>
</dbReference>
<organism evidence="1 2">
    <name type="scientific">Pseudomonas syringae pv. antirrhini</name>
    <dbReference type="NCBI Taxonomy" id="251702"/>
    <lineage>
        <taxon>Bacteria</taxon>
        <taxon>Pseudomonadati</taxon>
        <taxon>Pseudomonadota</taxon>
        <taxon>Gammaproteobacteria</taxon>
        <taxon>Pseudomonadales</taxon>
        <taxon>Pseudomonadaceae</taxon>
        <taxon>Pseudomonas</taxon>
    </lineage>
</organism>
<dbReference type="PATRIC" id="fig|251702.3.peg.986"/>
<dbReference type="Pfam" id="PF05932">
    <property type="entry name" value="CesT"/>
    <property type="match status" value="1"/>
</dbReference>
<dbReference type="RefSeq" id="WP_057419329.1">
    <property type="nucleotide sequence ID" value="NZ_LJPT01000185.1"/>
</dbReference>
<protein>
    <submittedName>
        <fullName evidence="1">Uncharacterized protein</fullName>
    </submittedName>
</protein>
<name>A0A0P9JJP9_9PSED</name>
<gene>
    <name evidence="1" type="ORF">ALO88_00763</name>
</gene>
<reference evidence="1 2" key="1">
    <citation type="submission" date="2015-09" db="EMBL/GenBank/DDBJ databases">
        <title>Genome announcement of multiple Pseudomonas syringae strains.</title>
        <authorList>
            <person name="Thakur S."/>
            <person name="Wang P.W."/>
            <person name="Gong Y."/>
            <person name="Weir B.S."/>
            <person name="Guttman D.S."/>
        </authorList>
    </citation>
    <scope>NUCLEOTIDE SEQUENCE [LARGE SCALE GENOMIC DNA]</scope>
    <source>
        <strain evidence="1 2">ICMP4303</strain>
    </source>
</reference>